<evidence type="ECO:0000313" key="2">
    <source>
        <dbReference type="EMBL" id="MDV6267988.1"/>
    </source>
</evidence>
<sequence>MPRRRALSFSTPLVVAAAVLVSVTGCGADDGTAEQSTGSAPTAQAATDPGPMFAECGSVTDEEVVAAFGLAFTDVTRNGVGCEWTVVGSLGPSVAFSWYRGSPIGRERAGSDLLGRPAADITIEGHSGFIASREGVLCELGISFGGDFVHWSVNYGSANSGLVAPPADPCVVGKSLMELTVSRAQ</sequence>
<feature type="chain" id="PRO_5045135960" evidence="1">
    <location>
        <begin position="29"/>
        <end position="185"/>
    </location>
</feature>
<organism evidence="2 3">
    <name type="scientific">Rhodococcus globerulus</name>
    <dbReference type="NCBI Taxonomy" id="33008"/>
    <lineage>
        <taxon>Bacteria</taxon>
        <taxon>Bacillati</taxon>
        <taxon>Actinomycetota</taxon>
        <taxon>Actinomycetes</taxon>
        <taxon>Mycobacteriales</taxon>
        <taxon>Nocardiaceae</taxon>
        <taxon>Rhodococcus</taxon>
    </lineage>
</organism>
<feature type="signal peptide" evidence="1">
    <location>
        <begin position="1"/>
        <end position="28"/>
    </location>
</feature>
<keyword evidence="3" id="KW-1185">Reference proteome</keyword>
<name>A0ABU4BUT5_RHOGO</name>
<dbReference type="RefSeq" id="WP_317542302.1">
    <property type="nucleotide sequence ID" value="NZ_JAWLKB010000006.1"/>
</dbReference>
<reference evidence="2 3" key="1">
    <citation type="submission" date="2023-10" db="EMBL/GenBank/DDBJ databases">
        <title>Development of a sustainable strategy for remediation of hydrocarbon-contaminated territories based on the waste exchange concept.</title>
        <authorList>
            <person name="Krivoruchko A."/>
        </authorList>
    </citation>
    <scope>NUCLEOTIDE SEQUENCE [LARGE SCALE GENOMIC DNA]</scope>
    <source>
        <strain evidence="2 3">IEGM 1203</strain>
    </source>
</reference>
<proteinExistence type="predicted"/>
<dbReference type="PROSITE" id="PS51257">
    <property type="entry name" value="PROKAR_LIPOPROTEIN"/>
    <property type="match status" value="1"/>
</dbReference>
<accession>A0ABU4BUT5</accession>
<evidence type="ECO:0000256" key="1">
    <source>
        <dbReference type="SAM" id="SignalP"/>
    </source>
</evidence>
<gene>
    <name evidence="2" type="ORF">R3Q16_15360</name>
</gene>
<dbReference type="EMBL" id="JAWLKB010000006">
    <property type="protein sequence ID" value="MDV6267988.1"/>
    <property type="molecule type" value="Genomic_DNA"/>
</dbReference>
<evidence type="ECO:0000313" key="3">
    <source>
        <dbReference type="Proteomes" id="UP001185927"/>
    </source>
</evidence>
<dbReference type="Pfam" id="PF12079">
    <property type="entry name" value="DUF3558"/>
    <property type="match status" value="1"/>
</dbReference>
<dbReference type="InterPro" id="IPR024520">
    <property type="entry name" value="DUF3558"/>
</dbReference>
<keyword evidence="1" id="KW-0732">Signal</keyword>
<protein>
    <submittedName>
        <fullName evidence="2">DUF3558 domain-containing protein</fullName>
    </submittedName>
</protein>
<comment type="caution">
    <text evidence="2">The sequence shown here is derived from an EMBL/GenBank/DDBJ whole genome shotgun (WGS) entry which is preliminary data.</text>
</comment>
<dbReference type="Proteomes" id="UP001185927">
    <property type="component" value="Unassembled WGS sequence"/>
</dbReference>